<dbReference type="RefSeq" id="WP_320942763.1">
    <property type="nucleotide sequence ID" value="NZ_BAABEU010000003.1"/>
</dbReference>
<evidence type="ECO:0000259" key="3">
    <source>
        <dbReference type="Pfam" id="PF21537"/>
    </source>
</evidence>
<keyword evidence="1" id="KW-0812">Transmembrane</keyword>
<feature type="domain" description="DUF1980" evidence="3">
    <location>
        <begin position="152"/>
        <end position="244"/>
    </location>
</feature>
<accession>A0ABZ0SP76</accession>
<dbReference type="PANTHER" id="PTHR40047:SF1">
    <property type="entry name" value="UPF0703 PROTEIN YCGQ"/>
    <property type="match status" value="1"/>
</dbReference>
<sequence>MRWLGAGLAAILAVVTLALFATGRLGLYVNPASSWFAVSMAVVLLIGAVLSCALPLGAEDDHGHDHGDDHDHDHEESRIGVGIALTGGAVASVVAVAVLVTPPATLSAQLAMSRDAGAPPLFAGSDTVSLAVSGDTSHFGVGDWAAVFATATDTDSFEGDPVTLTGFATPAANGSSFDLTRLVITHCVIDARPASVPIAASGHVPSTGAWVTVTGKVRTTRGGTLEIDATSVQPVPQPKDPYEY</sequence>
<dbReference type="InterPro" id="IPR052955">
    <property type="entry name" value="UPF0703_membrane_permease"/>
</dbReference>
<organism evidence="4 5">
    <name type="scientific">Microbacterium rhizosphaerae</name>
    <dbReference type="NCBI Taxonomy" id="1678237"/>
    <lineage>
        <taxon>Bacteria</taxon>
        <taxon>Bacillati</taxon>
        <taxon>Actinomycetota</taxon>
        <taxon>Actinomycetes</taxon>
        <taxon>Micrococcales</taxon>
        <taxon>Microbacteriaceae</taxon>
        <taxon>Microbacterium</taxon>
    </lineage>
</organism>
<feature type="transmembrane region" description="Helical" evidence="1">
    <location>
        <begin position="79"/>
        <end position="100"/>
    </location>
</feature>
<protein>
    <submittedName>
        <fullName evidence="4">TIGR03943 family protein</fullName>
    </submittedName>
</protein>
<proteinExistence type="predicted"/>
<dbReference type="Proteomes" id="UP001323798">
    <property type="component" value="Chromosome"/>
</dbReference>
<feature type="domain" description="DUF1980" evidence="2">
    <location>
        <begin position="10"/>
        <end position="113"/>
    </location>
</feature>
<dbReference type="PANTHER" id="PTHR40047">
    <property type="entry name" value="UPF0703 PROTEIN YCGQ"/>
    <property type="match status" value="1"/>
</dbReference>
<dbReference type="Pfam" id="PF21537">
    <property type="entry name" value="DUF1980_C"/>
    <property type="match status" value="1"/>
</dbReference>
<evidence type="ECO:0000259" key="2">
    <source>
        <dbReference type="Pfam" id="PF09323"/>
    </source>
</evidence>
<evidence type="ECO:0000313" key="4">
    <source>
        <dbReference type="EMBL" id="WPR90049.1"/>
    </source>
</evidence>
<dbReference type="InterPro" id="IPR048447">
    <property type="entry name" value="DUF1980_C"/>
</dbReference>
<gene>
    <name evidence="4" type="ORF">SM116_01820</name>
</gene>
<evidence type="ECO:0000256" key="1">
    <source>
        <dbReference type="SAM" id="Phobius"/>
    </source>
</evidence>
<name>A0ABZ0SP76_9MICO</name>
<dbReference type="NCBIfam" id="TIGR03943">
    <property type="entry name" value="TIGR03943 family putative permease subunit"/>
    <property type="match status" value="1"/>
</dbReference>
<dbReference type="EMBL" id="CP139368">
    <property type="protein sequence ID" value="WPR90049.1"/>
    <property type="molecule type" value="Genomic_DNA"/>
</dbReference>
<dbReference type="InterPro" id="IPR048493">
    <property type="entry name" value="DUF1980_N"/>
</dbReference>
<dbReference type="Pfam" id="PF09323">
    <property type="entry name" value="DUF1980"/>
    <property type="match status" value="1"/>
</dbReference>
<feature type="transmembrane region" description="Helical" evidence="1">
    <location>
        <begin position="36"/>
        <end position="58"/>
    </location>
</feature>
<keyword evidence="1" id="KW-1133">Transmembrane helix</keyword>
<dbReference type="InterPro" id="IPR015402">
    <property type="entry name" value="DUF1980"/>
</dbReference>
<keyword evidence="5" id="KW-1185">Reference proteome</keyword>
<evidence type="ECO:0000313" key="5">
    <source>
        <dbReference type="Proteomes" id="UP001323798"/>
    </source>
</evidence>
<keyword evidence="1" id="KW-0472">Membrane</keyword>
<reference evidence="4 5" key="1">
    <citation type="submission" date="2023-11" db="EMBL/GenBank/DDBJ databases">
        <title>Genome sequence of Microbacterium rhizosphaerae KACC 19337.</title>
        <authorList>
            <person name="Choi H."/>
            <person name="Kim S."/>
            <person name="Kim Y."/>
            <person name="Kwon S.-W."/>
            <person name="Heo J."/>
        </authorList>
    </citation>
    <scope>NUCLEOTIDE SEQUENCE [LARGE SCALE GENOMIC DNA]</scope>
    <source>
        <strain evidence="4 5">KACC 19337</strain>
    </source>
</reference>